<sequence>MMTIHCTSNCLYQQEGQCTLTHVTSISEASNKSCAYFKNKESPLKKEKS</sequence>
<dbReference type="EMBL" id="WBZB01000024">
    <property type="protein sequence ID" value="KAB3530022.1"/>
    <property type="molecule type" value="Genomic_DNA"/>
</dbReference>
<reference evidence="1 2" key="1">
    <citation type="submission" date="2019-10" db="EMBL/GenBank/DDBJ databases">
        <title>Alkaliphilus serpentinus sp. nov. and Alkaliphilus pronyensis sp. nov., two novel anaerobic alkaliphilic species isolated from the serpentinized-hosted hydrothermal field of the Prony Bay (New Caledonia).</title>
        <authorList>
            <person name="Postec A."/>
        </authorList>
    </citation>
    <scope>NUCLEOTIDE SEQUENCE [LARGE SCALE GENOMIC DNA]</scope>
    <source>
        <strain evidence="1 2">LacT</strain>
    </source>
</reference>
<comment type="caution">
    <text evidence="1">The sequence shown here is derived from an EMBL/GenBank/DDBJ whole genome shotgun (WGS) entry which is preliminary data.</text>
</comment>
<gene>
    <name evidence="1" type="ORF">F8153_07955</name>
</gene>
<dbReference type="AlphaFoldDB" id="A0A833HNV7"/>
<evidence type="ECO:0000313" key="2">
    <source>
        <dbReference type="Proteomes" id="UP000465601"/>
    </source>
</evidence>
<dbReference type="OrthoDB" id="1707754at2"/>
<proteinExistence type="predicted"/>
<protein>
    <submittedName>
        <fullName evidence="1">Hydroxymyristoyl-ACP dehydratase</fullName>
    </submittedName>
</protein>
<keyword evidence="2" id="KW-1185">Reference proteome</keyword>
<organism evidence="1 2">
    <name type="scientific">Alkaliphilus serpentinus</name>
    <dbReference type="NCBI Taxonomy" id="1482731"/>
    <lineage>
        <taxon>Bacteria</taxon>
        <taxon>Bacillati</taxon>
        <taxon>Bacillota</taxon>
        <taxon>Clostridia</taxon>
        <taxon>Peptostreptococcales</taxon>
        <taxon>Natronincolaceae</taxon>
        <taxon>Alkaliphilus</taxon>
    </lineage>
</organism>
<evidence type="ECO:0000313" key="1">
    <source>
        <dbReference type="EMBL" id="KAB3530022.1"/>
    </source>
</evidence>
<dbReference type="RefSeq" id="WP_151865829.1">
    <property type="nucleotide sequence ID" value="NZ_WBZB01000024.1"/>
</dbReference>
<name>A0A833HNV7_9FIRM</name>
<dbReference type="Proteomes" id="UP000465601">
    <property type="component" value="Unassembled WGS sequence"/>
</dbReference>
<accession>A0A833HNV7</accession>